<evidence type="ECO:0000256" key="2">
    <source>
        <dbReference type="ARBA" id="ARBA00022448"/>
    </source>
</evidence>
<dbReference type="PRINTS" id="PR01078">
    <property type="entry name" value="AMINACHANNEL"/>
</dbReference>
<protein>
    <submittedName>
        <fullName evidence="16">Amiloride-sensitive sodium channel subunit alpha-like</fullName>
    </submittedName>
</protein>
<dbReference type="AlphaFoldDB" id="A0A8B7ZBI3"/>
<dbReference type="InterPro" id="IPR001873">
    <property type="entry name" value="ENaC"/>
</dbReference>
<dbReference type="GO" id="GO:0015280">
    <property type="term" value="F:ligand-gated sodium channel activity"/>
    <property type="evidence" value="ECO:0007669"/>
    <property type="project" value="TreeGrafter"/>
</dbReference>
<comment type="subcellular location">
    <subcellularLocation>
        <location evidence="1">Membrane</location>
        <topology evidence="1">Multi-pass membrane protein</topology>
    </subcellularLocation>
</comment>
<comment type="similarity">
    <text evidence="12">Belongs to the amiloride-sensitive sodium channel (TC 1.A.6) family.</text>
</comment>
<feature type="compositionally biased region" description="Basic and acidic residues" evidence="13">
    <location>
        <begin position="235"/>
        <end position="244"/>
    </location>
</feature>
<evidence type="ECO:0000256" key="9">
    <source>
        <dbReference type="ARBA" id="ARBA00023180"/>
    </source>
</evidence>
<dbReference type="FunFam" id="1.10.287.770:FF:000001">
    <property type="entry name" value="Acid-sensing ion channel subunit 1"/>
    <property type="match status" value="1"/>
</dbReference>
<keyword evidence="9" id="KW-0325">Glycoprotein</keyword>
<dbReference type="Proteomes" id="UP000694845">
    <property type="component" value="Unplaced"/>
</dbReference>
<keyword evidence="10 12" id="KW-0739">Sodium transport</keyword>
<dbReference type="OMA" id="QRETCIS"/>
<keyword evidence="11 12" id="KW-0407">Ion channel</keyword>
<feature type="transmembrane region" description="Helical" evidence="14">
    <location>
        <begin position="43"/>
        <end position="68"/>
    </location>
</feature>
<keyword evidence="4 12" id="KW-0812">Transmembrane</keyword>
<keyword evidence="5 14" id="KW-1133">Transmembrane helix</keyword>
<keyword evidence="3 12" id="KW-0894">Sodium channel</keyword>
<dbReference type="KEGG" id="aplc:110985880"/>
<keyword evidence="8 14" id="KW-0472">Membrane</keyword>
<dbReference type="Gene3D" id="2.60.470.10">
    <property type="entry name" value="Acid-sensing ion channels like domains"/>
    <property type="match status" value="1"/>
</dbReference>
<keyword evidence="7 12" id="KW-0406">Ion transport</keyword>
<dbReference type="PANTHER" id="PTHR11690">
    <property type="entry name" value="AMILORIDE-SENSITIVE SODIUM CHANNEL-RELATED"/>
    <property type="match status" value="1"/>
</dbReference>
<sequence length="640" mass="70609">MADEKSGENDARSLRALFKNLMGNTSAHGLPNIDRAGNPFRRCFWSVLFVWALGMFLWQCYELVYAYFQWEVDVNINIQYKTQIDFPAVTICNLNPVKASSLSNSRELEILLGSLDSETSGSTDGSWTAVTAVTPKVTSDQLSVNSTDGELFGGTASSVTKLLPATEAGLTATGDTHTLKVSSERDQLTPTSTDASSPSSGVSSASPAGSAPTHVVGGTQMATNAVTAGVGIPTKEVERRKRDTSTNSERQYQNWDNIDYTAKESDVDLFDQVADAIAKTEYGKRLNFGHSIDDMLLACSYKGYPCGPTNFSYFHNYLYGNCYTFNAGMNSDIQTSSKPGPLYGLILELNLEETEYIPSIQQASGARVVIDQQYRMPFPEDAGINVAPGVLTSIGIRKVEIDRKSDPYTNCTERDSDDSQTVFSDFFGANYSLEACQKNCLYEEIFERCDCADTRFRFLADRIPCLSTNSSQTTCKEAVEHLYANDEIECNCTSPCQESSFELTVSSAAWPNSEYAATVLENLRQISDDFRTKVGNDANFVQNNVLKLQVYYERLNYEMITQTPKYDGFGLISNLGGQVGLWIGISMCTVFEFVELLYDVCKILLLKVIFCSHAKRATAPSASDLKLDEKPSKPRLALNN</sequence>
<evidence type="ECO:0000256" key="13">
    <source>
        <dbReference type="SAM" id="MobiDB-lite"/>
    </source>
</evidence>
<evidence type="ECO:0000256" key="4">
    <source>
        <dbReference type="ARBA" id="ARBA00022692"/>
    </source>
</evidence>
<dbReference type="GeneID" id="110985880"/>
<evidence type="ECO:0000256" key="1">
    <source>
        <dbReference type="ARBA" id="ARBA00004141"/>
    </source>
</evidence>
<evidence type="ECO:0000256" key="5">
    <source>
        <dbReference type="ARBA" id="ARBA00022989"/>
    </source>
</evidence>
<dbReference type="Gene3D" id="1.10.287.770">
    <property type="entry name" value="YojJ-like"/>
    <property type="match status" value="1"/>
</dbReference>
<evidence type="ECO:0000256" key="8">
    <source>
        <dbReference type="ARBA" id="ARBA00023136"/>
    </source>
</evidence>
<dbReference type="RefSeq" id="XP_022103008.1">
    <property type="nucleotide sequence ID" value="XM_022247316.1"/>
</dbReference>
<accession>A0A8B7ZBI3</accession>
<evidence type="ECO:0000313" key="16">
    <source>
        <dbReference type="RefSeq" id="XP_022103008.1"/>
    </source>
</evidence>
<feature type="region of interest" description="Disordered" evidence="13">
    <location>
        <begin position="173"/>
        <end position="250"/>
    </location>
</feature>
<gene>
    <name evidence="16" type="primary">LOC110985880</name>
</gene>
<evidence type="ECO:0000256" key="10">
    <source>
        <dbReference type="ARBA" id="ARBA00023201"/>
    </source>
</evidence>
<evidence type="ECO:0000256" key="12">
    <source>
        <dbReference type="RuleBase" id="RU000679"/>
    </source>
</evidence>
<keyword evidence="6" id="KW-0915">Sodium</keyword>
<name>A0A8B7ZBI3_ACAPL</name>
<keyword evidence="15" id="KW-1185">Reference proteome</keyword>
<keyword evidence="2 12" id="KW-0813">Transport</keyword>
<evidence type="ECO:0000256" key="11">
    <source>
        <dbReference type="ARBA" id="ARBA00023303"/>
    </source>
</evidence>
<dbReference type="GO" id="GO:0005886">
    <property type="term" value="C:plasma membrane"/>
    <property type="evidence" value="ECO:0007669"/>
    <property type="project" value="TreeGrafter"/>
</dbReference>
<dbReference type="OrthoDB" id="10051479at2759"/>
<evidence type="ECO:0000256" key="7">
    <source>
        <dbReference type="ARBA" id="ARBA00023065"/>
    </source>
</evidence>
<reference evidence="16" key="1">
    <citation type="submission" date="2025-08" db="UniProtKB">
        <authorList>
            <consortium name="RefSeq"/>
        </authorList>
    </citation>
    <scope>IDENTIFICATION</scope>
</reference>
<organism evidence="15 16">
    <name type="scientific">Acanthaster planci</name>
    <name type="common">Crown-of-thorns starfish</name>
    <dbReference type="NCBI Taxonomy" id="133434"/>
    <lineage>
        <taxon>Eukaryota</taxon>
        <taxon>Metazoa</taxon>
        <taxon>Echinodermata</taxon>
        <taxon>Eleutherozoa</taxon>
        <taxon>Asterozoa</taxon>
        <taxon>Asteroidea</taxon>
        <taxon>Valvatacea</taxon>
        <taxon>Valvatida</taxon>
        <taxon>Acanthasteridae</taxon>
        <taxon>Acanthaster</taxon>
    </lineage>
</organism>
<dbReference type="PANTHER" id="PTHR11690:SF248">
    <property type="entry name" value="PICKPOCKET 17, ISOFORM A"/>
    <property type="match status" value="1"/>
</dbReference>
<evidence type="ECO:0000256" key="14">
    <source>
        <dbReference type="SAM" id="Phobius"/>
    </source>
</evidence>
<feature type="compositionally biased region" description="Low complexity" evidence="13">
    <location>
        <begin position="189"/>
        <end position="213"/>
    </location>
</feature>
<dbReference type="Pfam" id="PF00858">
    <property type="entry name" value="ASC"/>
    <property type="match status" value="1"/>
</dbReference>
<proteinExistence type="inferred from homology"/>
<evidence type="ECO:0000256" key="6">
    <source>
        <dbReference type="ARBA" id="ARBA00023053"/>
    </source>
</evidence>
<evidence type="ECO:0000256" key="3">
    <source>
        <dbReference type="ARBA" id="ARBA00022461"/>
    </source>
</evidence>
<evidence type="ECO:0000313" key="15">
    <source>
        <dbReference type="Proteomes" id="UP000694845"/>
    </source>
</evidence>